<protein>
    <submittedName>
        <fullName evidence="2">Uncharacterized protein</fullName>
    </submittedName>
</protein>
<dbReference type="AlphaFoldDB" id="A0A9N9W1U2"/>
<feature type="region of interest" description="Disordered" evidence="1">
    <location>
        <begin position="216"/>
        <end position="516"/>
    </location>
</feature>
<feature type="compositionally biased region" description="Polar residues" evidence="1">
    <location>
        <begin position="361"/>
        <end position="372"/>
    </location>
</feature>
<feature type="compositionally biased region" description="Polar residues" evidence="1">
    <location>
        <begin position="605"/>
        <end position="615"/>
    </location>
</feature>
<evidence type="ECO:0000313" key="3">
    <source>
        <dbReference type="Proteomes" id="UP000696573"/>
    </source>
</evidence>
<dbReference type="OrthoDB" id="10496124at2759"/>
<feature type="region of interest" description="Disordered" evidence="1">
    <location>
        <begin position="842"/>
        <end position="876"/>
    </location>
</feature>
<feature type="compositionally biased region" description="Polar residues" evidence="1">
    <location>
        <begin position="819"/>
        <end position="828"/>
    </location>
</feature>
<reference evidence="2" key="1">
    <citation type="submission" date="2021-10" db="EMBL/GenBank/DDBJ databases">
        <authorList>
            <person name="Piombo E."/>
        </authorList>
    </citation>
    <scope>NUCLEOTIDE SEQUENCE</scope>
</reference>
<feature type="compositionally biased region" description="Polar residues" evidence="1">
    <location>
        <begin position="643"/>
        <end position="654"/>
    </location>
</feature>
<proteinExistence type="predicted"/>
<feature type="region of interest" description="Disordered" evidence="1">
    <location>
        <begin position="767"/>
        <end position="828"/>
    </location>
</feature>
<accession>A0A9N9W1U2</accession>
<organism evidence="2 3">
    <name type="scientific">Clonostachys rhizophaga</name>
    <dbReference type="NCBI Taxonomy" id="160324"/>
    <lineage>
        <taxon>Eukaryota</taxon>
        <taxon>Fungi</taxon>
        <taxon>Dikarya</taxon>
        <taxon>Ascomycota</taxon>
        <taxon>Pezizomycotina</taxon>
        <taxon>Sordariomycetes</taxon>
        <taxon>Hypocreomycetidae</taxon>
        <taxon>Hypocreales</taxon>
        <taxon>Bionectriaceae</taxon>
        <taxon>Clonostachys</taxon>
    </lineage>
</organism>
<feature type="compositionally biased region" description="Polar residues" evidence="1">
    <location>
        <begin position="383"/>
        <end position="398"/>
    </location>
</feature>
<feature type="compositionally biased region" description="Polar residues" evidence="1">
    <location>
        <begin position="457"/>
        <end position="483"/>
    </location>
</feature>
<feature type="compositionally biased region" description="Polar residues" evidence="1">
    <location>
        <begin position="794"/>
        <end position="810"/>
    </location>
</feature>
<comment type="caution">
    <text evidence="2">The sequence shown here is derived from an EMBL/GenBank/DDBJ whole genome shotgun (WGS) entry which is preliminary data.</text>
</comment>
<keyword evidence="3" id="KW-1185">Reference proteome</keyword>
<evidence type="ECO:0000256" key="1">
    <source>
        <dbReference type="SAM" id="MobiDB-lite"/>
    </source>
</evidence>
<evidence type="ECO:0000313" key="2">
    <source>
        <dbReference type="EMBL" id="CAH0037650.1"/>
    </source>
</evidence>
<gene>
    <name evidence="2" type="ORF">CRHIZ90672A_00011262</name>
</gene>
<sequence>MPLGNIPLSTNIGDYSSKKLKKRWPKPLAKKYRRVPSPAGWPEKVLREDEEYYAVASRLWVEQAKNLSEESRKNFIEGLKFLRRTSSADHCLTTHTLARRYESTRDIIFPILLKIVYSSEQYKSLKPFSEVKDQYPGWNPDSDDASFNSWVPKEYIKEPPSGQMLVTRSYLKGELTRVGTKLEKHIDEKAHTLYLDLKVKLDLILSTISILGRQDSNAKGTSTAVVAPLPKPTSHGTIQTGGDEDWEDIPDGTSRKKGKKREAAGKAPSTATQLPDSGEAAPAGASRKKGKKHETAGKAPSTATQLPDSGEAAPAGASRKKGKKHEAAGKVPSTATQLPDSGEAAPAGTSRKNKKTPKPSGKQTAIGSLSSDEGSDIPLLGKVNSTHTGADLQKSSSAPPGATRTPLPNAAPTSRLAKAGKPSSGGKRKTPSPAADHGGTDEEFSTPSKRPKRRKTAPTTVQATPSAPTTIQATPSVPATLQETPAPETTKKKKVKVRDTIEGSPPPGSAEFDALEPKQKACLTRIRRERARLEEDLRQGRALRLKEKLENEEFKRKVHGRDGRASSAVSFDDILEENSGSSSHENADAFKTPLETYPSEKPASLSVQPSLQEQAGSAFGREPVPPGPTLPTRSIFGPVAEQNAEQWKSASGYTPLSEKDPISTALTAEVSLAPPLQDLLKNWEKVYENQGAKTDTSAIDGLKRWEETYGNRGVKAHTSARDASISAGFTSLRRAQTGHVRPQFTPINRPVSGGVAASSLLGQAGASTFKFQTPPPRRSESGTVSPAPRFSPQKVVSTLGPTSVCPQAQAGSRELESASHGSLSSTLASEALVDPNGELSMANYPARVDDPAANTSEPVFERPGILDNLDSLEGDV</sequence>
<dbReference type="EMBL" id="CABFNQ020000759">
    <property type="protein sequence ID" value="CAH0037650.1"/>
    <property type="molecule type" value="Genomic_DNA"/>
</dbReference>
<feature type="region of interest" description="Disordered" evidence="1">
    <location>
        <begin position="556"/>
        <end position="659"/>
    </location>
</feature>
<name>A0A9N9W1U2_9HYPO</name>
<dbReference type="Proteomes" id="UP000696573">
    <property type="component" value="Unassembled WGS sequence"/>
</dbReference>